<proteinExistence type="inferred from homology"/>
<dbReference type="Proteomes" id="UP000316798">
    <property type="component" value="Chromosome"/>
</dbReference>
<keyword evidence="2" id="KW-0479">Metal-binding</keyword>
<dbReference type="InterPro" id="IPR012093">
    <property type="entry name" value="Pirin"/>
</dbReference>
<dbReference type="PIRSF" id="PIRSF006232">
    <property type="entry name" value="Pirin"/>
    <property type="match status" value="1"/>
</dbReference>
<gene>
    <name evidence="6" type="ORF">EUB48_01760</name>
</gene>
<dbReference type="PANTHER" id="PTHR13903">
    <property type="entry name" value="PIRIN-RELATED"/>
    <property type="match status" value="1"/>
</dbReference>
<feature type="binding site" evidence="2">
    <location>
        <position position="58"/>
    </location>
    <ligand>
        <name>Fe cation</name>
        <dbReference type="ChEBI" id="CHEBI:24875"/>
    </ligand>
</feature>
<protein>
    <submittedName>
        <fullName evidence="6">Pirin family protein</fullName>
    </submittedName>
</protein>
<keyword evidence="2" id="KW-0408">Iron</keyword>
<dbReference type="EMBL" id="CP035503">
    <property type="protein sequence ID" value="QDL36162.1"/>
    <property type="molecule type" value="Genomic_DNA"/>
</dbReference>
<feature type="domain" description="Pirin C-terminal" evidence="5">
    <location>
        <begin position="171"/>
        <end position="272"/>
    </location>
</feature>
<dbReference type="KEGG" id="rhf:EUB48_01760"/>
<evidence type="ECO:0000313" key="7">
    <source>
        <dbReference type="Proteomes" id="UP000316798"/>
    </source>
</evidence>
<evidence type="ECO:0000313" key="6">
    <source>
        <dbReference type="EMBL" id="QDL36162.1"/>
    </source>
</evidence>
<feature type="binding site" evidence="2">
    <location>
        <position position="56"/>
    </location>
    <ligand>
        <name>Fe cation</name>
        <dbReference type="ChEBI" id="CHEBI:24875"/>
    </ligand>
</feature>
<comment type="similarity">
    <text evidence="1 3">Belongs to the pirin family.</text>
</comment>
<dbReference type="AlphaFoldDB" id="A0A515D6Y0"/>
<dbReference type="GO" id="GO:0046872">
    <property type="term" value="F:metal ion binding"/>
    <property type="evidence" value="ECO:0007669"/>
    <property type="project" value="UniProtKB-KW"/>
</dbReference>
<comment type="cofactor">
    <cofactor evidence="2">
        <name>Fe cation</name>
        <dbReference type="ChEBI" id="CHEBI:24875"/>
    </cofactor>
    <text evidence="2">Binds 1 Fe cation per subunit.</text>
</comment>
<name>A0A515D6Y0_9BURK</name>
<dbReference type="OrthoDB" id="321327at2"/>
<evidence type="ECO:0000259" key="5">
    <source>
        <dbReference type="Pfam" id="PF05726"/>
    </source>
</evidence>
<dbReference type="Gene3D" id="2.60.120.10">
    <property type="entry name" value="Jelly Rolls"/>
    <property type="match status" value="2"/>
</dbReference>
<feature type="binding site" evidence="2">
    <location>
        <position position="100"/>
    </location>
    <ligand>
        <name>Fe cation</name>
        <dbReference type="ChEBI" id="CHEBI:24875"/>
    </ligand>
</feature>
<evidence type="ECO:0000259" key="4">
    <source>
        <dbReference type="Pfam" id="PF02678"/>
    </source>
</evidence>
<dbReference type="InterPro" id="IPR014710">
    <property type="entry name" value="RmlC-like_jellyroll"/>
</dbReference>
<dbReference type="Pfam" id="PF02678">
    <property type="entry name" value="Pirin"/>
    <property type="match status" value="1"/>
</dbReference>
<dbReference type="Pfam" id="PF05726">
    <property type="entry name" value="Pirin_C"/>
    <property type="match status" value="1"/>
</dbReference>
<accession>A0A515D6Y0</accession>
<feature type="binding site" evidence="2">
    <location>
        <position position="102"/>
    </location>
    <ligand>
        <name>Fe cation</name>
        <dbReference type="ChEBI" id="CHEBI:24875"/>
    </ligand>
</feature>
<evidence type="ECO:0000256" key="3">
    <source>
        <dbReference type="RuleBase" id="RU003457"/>
    </source>
</evidence>
<dbReference type="InterPro" id="IPR011051">
    <property type="entry name" value="RmlC_Cupin_sf"/>
</dbReference>
<dbReference type="RefSeq" id="WP_142817340.1">
    <property type="nucleotide sequence ID" value="NZ_CP035503.1"/>
</dbReference>
<dbReference type="InterPro" id="IPR003829">
    <property type="entry name" value="Pirin_N_dom"/>
</dbReference>
<dbReference type="SUPFAM" id="SSF51182">
    <property type="entry name" value="RmlC-like cupins"/>
    <property type="match status" value="1"/>
</dbReference>
<sequence length="279" mass="29659">MTRTITNVLPGQRVIDDGDMLLWRALPTSGRDHLGPFVFIDHYRHQSRRGIGDRPHPHAGIEVLSYLLEGSVEHRDSMGRTDRLGPGDAQHIRAGRGTIHAEQPQGGRHGLQLWTALPPAQKLVEPAYASFRAAAIPEIARDGAQVRVLAGRVDGVEGPMKLASPTTWAVLRLAPGASITLTVDATAELGLYVLDGFLERGAEPPVGSGSLALLTSGDASVRIAATAQQPLDVALLGGAPVEGPILFSGPFVMDTPERLAQARRDYASGKMGTLDGVPF</sequence>
<reference evidence="6 7" key="1">
    <citation type="submission" date="2019-01" db="EMBL/GenBank/DDBJ databases">
        <title>Genomic insights into a novel species Rhodoferax sp.</title>
        <authorList>
            <person name="Jin L."/>
        </authorList>
    </citation>
    <scope>NUCLEOTIDE SEQUENCE [LARGE SCALE GENOMIC DNA]</scope>
    <source>
        <strain evidence="6 7">CHu59-6-5</strain>
    </source>
</reference>
<dbReference type="CDD" id="cd02247">
    <property type="entry name" value="cupin_pirin_C"/>
    <property type="match status" value="1"/>
</dbReference>
<keyword evidence="7" id="KW-1185">Reference proteome</keyword>
<evidence type="ECO:0000256" key="2">
    <source>
        <dbReference type="PIRSR" id="PIRSR006232-1"/>
    </source>
</evidence>
<dbReference type="PANTHER" id="PTHR13903:SF8">
    <property type="entry name" value="PIRIN"/>
    <property type="match status" value="1"/>
</dbReference>
<organism evidence="6 7">
    <name type="scientific">Rhodoferax sediminis</name>
    <dbReference type="NCBI Taxonomy" id="2509614"/>
    <lineage>
        <taxon>Bacteria</taxon>
        <taxon>Pseudomonadati</taxon>
        <taxon>Pseudomonadota</taxon>
        <taxon>Betaproteobacteria</taxon>
        <taxon>Burkholderiales</taxon>
        <taxon>Comamonadaceae</taxon>
        <taxon>Rhodoferax</taxon>
    </lineage>
</organism>
<dbReference type="InterPro" id="IPR008778">
    <property type="entry name" value="Pirin_C_dom"/>
</dbReference>
<feature type="domain" description="Pirin N-terminal" evidence="4">
    <location>
        <begin position="26"/>
        <end position="114"/>
    </location>
</feature>
<evidence type="ECO:0000256" key="1">
    <source>
        <dbReference type="ARBA" id="ARBA00008416"/>
    </source>
</evidence>